<dbReference type="Proteomes" id="UP001291623">
    <property type="component" value="Unassembled WGS sequence"/>
</dbReference>
<gene>
    <name evidence="2" type="ORF">RND71_019528</name>
</gene>
<dbReference type="EMBL" id="JAVYJV010000010">
    <property type="protein sequence ID" value="KAK4360576.1"/>
    <property type="molecule type" value="Genomic_DNA"/>
</dbReference>
<reference evidence="2" key="1">
    <citation type="submission" date="2023-12" db="EMBL/GenBank/DDBJ databases">
        <title>Genome assembly of Anisodus tanguticus.</title>
        <authorList>
            <person name="Wang Y.-J."/>
        </authorList>
    </citation>
    <scope>NUCLEOTIDE SEQUENCE</scope>
    <source>
        <strain evidence="2">KB-2021</strain>
        <tissue evidence="2">Leaf</tissue>
    </source>
</reference>
<evidence type="ECO:0000313" key="3">
    <source>
        <dbReference type="Proteomes" id="UP001291623"/>
    </source>
</evidence>
<evidence type="ECO:0000313" key="2">
    <source>
        <dbReference type="EMBL" id="KAK4360576.1"/>
    </source>
</evidence>
<keyword evidence="3" id="KW-1185">Reference proteome</keyword>
<feature type="region of interest" description="Disordered" evidence="1">
    <location>
        <begin position="110"/>
        <end position="132"/>
    </location>
</feature>
<name>A0AAE1S110_9SOLA</name>
<organism evidence="2 3">
    <name type="scientific">Anisodus tanguticus</name>
    <dbReference type="NCBI Taxonomy" id="243964"/>
    <lineage>
        <taxon>Eukaryota</taxon>
        <taxon>Viridiplantae</taxon>
        <taxon>Streptophyta</taxon>
        <taxon>Embryophyta</taxon>
        <taxon>Tracheophyta</taxon>
        <taxon>Spermatophyta</taxon>
        <taxon>Magnoliopsida</taxon>
        <taxon>eudicotyledons</taxon>
        <taxon>Gunneridae</taxon>
        <taxon>Pentapetalae</taxon>
        <taxon>asterids</taxon>
        <taxon>lamiids</taxon>
        <taxon>Solanales</taxon>
        <taxon>Solanaceae</taxon>
        <taxon>Solanoideae</taxon>
        <taxon>Hyoscyameae</taxon>
        <taxon>Anisodus</taxon>
    </lineage>
</organism>
<comment type="caution">
    <text evidence="2">The sequence shown here is derived from an EMBL/GenBank/DDBJ whole genome shotgun (WGS) entry which is preliminary data.</text>
</comment>
<feature type="region of interest" description="Disordered" evidence="1">
    <location>
        <begin position="67"/>
        <end position="97"/>
    </location>
</feature>
<protein>
    <submittedName>
        <fullName evidence="2">Uncharacterized protein</fullName>
    </submittedName>
</protein>
<proteinExistence type="predicted"/>
<sequence>MNIDVVLHFGRSHDESHNETLVTPDAFHLNREPFMGDNLRQYTHLIQYYGLAIGSFVKTQSPITPITSEVASDNNGPPLKAYDIPHVNKDNDNSTIKSNDLHRVRTKCRFKKGSSGSKPKVNPVCREPVMRK</sequence>
<dbReference type="AlphaFoldDB" id="A0AAE1S110"/>
<accession>A0AAE1S110</accession>
<evidence type="ECO:0000256" key="1">
    <source>
        <dbReference type="SAM" id="MobiDB-lite"/>
    </source>
</evidence>